<proteinExistence type="inferred from homology"/>
<keyword evidence="1 6" id="KW-0963">Cytoplasm</keyword>
<dbReference type="FunFam" id="2.60.40.4380:FF:000002">
    <property type="entry name" value="Translational regulator CsrA"/>
    <property type="match status" value="1"/>
</dbReference>
<sequence>MLILSRKTGQSISIGKDITIKILHIEGERVQLGISAPKDMKVLRTELYEEISGENRYAVDITKNEILEKYLISMQRNKKEYRNV</sequence>
<dbReference type="GO" id="GO:0048027">
    <property type="term" value="F:mRNA 5'-UTR binding"/>
    <property type="evidence" value="ECO:0007669"/>
    <property type="project" value="UniProtKB-UniRule"/>
</dbReference>
<evidence type="ECO:0000256" key="1">
    <source>
        <dbReference type="ARBA" id="ARBA00022490"/>
    </source>
</evidence>
<evidence type="ECO:0000256" key="3">
    <source>
        <dbReference type="ARBA" id="ARBA00022795"/>
    </source>
</evidence>
<name>A0A5S5AKV5_9FIRM</name>
<dbReference type="InterPro" id="IPR036107">
    <property type="entry name" value="CsrA_sf"/>
</dbReference>
<comment type="subcellular location">
    <subcellularLocation>
        <location evidence="6">Cytoplasm</location>
    </subcellularLocation>
</comment>
<keyword evidence="5 6" id="KW-0694">RNA-binding</keyword>
<protein>
    <recommendedName>
        <fullName evidence="6">Translational regulator CsrA</fullName>
    </recommendedName>
</protein>
<dbReference type="OrthoDB" id="9809061at2"/>
<dbReference type="NCBIfam" id="NF002469">
    <property type="entry name" value="PRK01712.1"/>
    <property type="match status" value="1"/>
</dbReference>
<dbReference type="HAMAP" id="MF_00167">
    <property type="entry name" value="CsrA"/>
    <property type="match status" value="1"/>
</dbReference>
<organism evidence="7 8">
    <name type="scientific">Thermosediminibacter litoriperuensis</name>
    <dbReference type="NCBI Taxonomy" id="291989"/>
    <lineage>
        <taxon>Bacteria</taxon>
        <taxon>Bacillati</taxon>
        <taxon>Bacillota</taxon>
        <taxon>Clostridia</taxon>
        <taxon>Thermosediminibacterales</taxon>
        <taxon>Thermosediminibacteraceae</taxon>
        <taxon>Thermosediminibacter</taxon>
    </lineage>
</organism>
<dbReference type="RefSeq" id="WP_148867674.1">
    <property type="nucleotide sequence ID" value="NZ_VNHO01000024.1"/>
</dbReference>
<comment type="function">
    <text evidence="6">A translational regulator that binds mRNA to regulate translation initiation and/or mRNA stability. Usually binds in the 5'-UTR at or near the Shine-Dalgarno sequence preventing ribosome-binding, thus repressing translation. Its main target seems to be the major flagellin gene, while its function is anatagonized by FliW.</text>
</comment>
<dbReference type="Gene3D" id="2.60.40.4380">
    <property type="entry name" value="Translational regulator CsrA"/>
    <property type="match status" value="1"/>
</dbReference>
<comment type="caution">
    <text evidence="7">The sequence shown here is derived from an EMBL/GenBank/DDBJ whole genome shotgun (WGS) entry which is preliminary data.</text>
</comment>
<dbReference type="GO" id="GO:1902208">
    <property type="term" value="P:regulation of bacterial-type flagellum assembly"/>
    <property type="evidence" value="ECO:0007669"/>
    <property type="project" value="UniProtKB-UniRule"/>
</dbReference>
<dbReference type="Proteomes" id="UP000322294">
    <property type="component" value="Unassembled WGS sequence"/>
</dbReference>
<dbReference type="GO" id="GO:0045947">
    <property type="term" value="P:negative regulation of translational initiation"/>
    <property type="evidence" value="ECO:0007669"/>
    <property type="project" value="UniProtKB-UniRule"/>
</dbReference>
<comment type="subunit">
    <text evidence="6">Homodimer; the beta-strands of each monomer intercalate to form a hydrophobic core, while the alpha-helices form wings that extend away from the core.</text>
</comment>
<dbReference type="PANTHER" id="PTHR34984">
    <property type="entry name" value="CARBON STORAGE REGULATOR"/>
    <property type="match status" value="1"/>
</dbReference>
<dbReference type="GO" id="GO:0006109">
    <property type="term" value="P:regulation of carbohydrate metabolic process"/>
    <property type="evidence" value="ECO:0007669"/>
    <property type="project" value="InterPro"/>
</dbReference>
<keyword evidence="4 6" id="KW-0810">Translation regulation</keyword>
<dbReference type="InterPro" id="IPR003751">
    <property type="entry name" value="CsrA"/>
</dbReference>
<dbReference type="EMBL" id="VNHO01000024">
    <property type="protein sequence ID" value="TYP50920.1"/>
    <property type="molecule type" value="Genomic_DNA"/>
</dbReference>
<evidence type="ECO:0000256" key="4">
    <source>
        <dbReference type="ARBA" id="ARBA00022845"/>
    </source>
</evidence>
<dbReference type="AlphaFoldDB" id="A0A5S5AKV5"/>
<dbReference type="PANTHER" id="PTHR34984:SF1">
    <property type="entry name" value="CARBON STORAGE REGULATOR"/>
    <property type="match status" value="1"/>
</dbReference>
<evidence type="ECO:0000313" key="8">
    <source>
        <dbReference type="Proteomes" id="UP000322294"/>
    </source>
</evidence>
<reference evidence="7 8" key="1">
    <citation type="submission" date="2019-07" db="EMBL/GenBank/DDBJ databases">
        <title>Genomic Encyclopedia of Type Strains, Phase I: the one thousand microbial genomes (KMG-I) project.</title>
        <authorList>
            <person name="Kyrpides N."/>
        </authorList>
    </citation>
    <scope>NUCLEOTIDE SEQUENCE [LARGE SCALE GENOMIC DNA]</scope>
    <source>
        <strain evidence="7 8">DSM 16647</strain>
    </source>
</reference>
<dbReference type="GO" id="GO:0005829">
    <property type="term" value="C:cytosol"/>
    <property type="evidence" value="ECO:0007669"/>
    <property type="project" value="TreeGrafter"/>
</dbReference>
<evidence type="ECO:0000256" key="6">
    <source>
        <dbReference type="HAMAP-Rule" id="MF_00167"/>
    </source>
</evidence>
<dbReference type="NCBIfam" id="TIGR00202">
    <property type="entry name" value="csrA"/>
    <property type="match status" value="1"/>
</dbReference>
<keyword evidence="2 6" id="KW-0678">Repressor</keyword>
<evidence type="ECO:0000256" key="2">
    <source>
        <dbReference type="ARBA" id="ARBA00022491"/>
    </source>
</evidence>
<gene>
    <name evidence="6" type="primary">csrA</name>
    <name evidence="7" type="ORF">LZ11_01975</name>
</gene>
<keyword evidence="3 6" id="KW-1005">Bacterial flagellum biogenesis</keyword>
<dbReference type="SUPFAM" id="SSF117130">
    <property type="entry name" value="CsrA-like"/>
    <property type="match status" value="1"/>
</dbReference>
<dbReference type="GO" id="GO:0006402">
    <property type="term" value="P:mRNA catabolic process"/>
    <property type="evidence" value="ECO:0007669"/>
    <property type="project" value="InterPro"/>
</dbReference>
<dbReference type="GO" id="GO:0044781">
    <property type="term" value="P:bacterial-type flagellum organization"/>
    <property type="evidence" value="ECO:0007669"/>
    <property type="project" value="UniProtKB-KW"/>
</dbReference>
<comment type="similarity">
    <text evidence="6">Belongs to the CsrA/RsmA family.</text>
</comment>
<accession>A0A5S5AKV5</accession>
<keyword evidence="8" id="KW-1185">Reference proteome</keyword>
<evidence type="ECO:0000313" key="7">
    <source>
        <dbReference type="EMBL" id="TYP50920.1"/>
    </source>
</evidence>
<dbReference type="Pfam" id="PF02599">
    <property type="entry name" value="CsrA"/>
    <property type="match status" value="1"/>
</dbReference>
<evidence type="ECO:0000256" key="5">
    <source>
        <dbReference type="ARBA" id="ARBA00022884"/>
    </source>
</evidence>